<proteinExistence type="inferred from homology"/>
<dbReference type="Gene3D" id="1.10.150.130">
    <property type="match status" value="1"/>
</dbReference>
<sequence>MPLNDIAIRAAKPGPKPVKLSDERGLFLLVQPSGGKLWRLKYRIAGKEKKLSLGRYPDVSLKDARESGAEARKLIAAGVDPSEKKRLDRLGATLKAATSFKAVADEYIDKSEREGRAAVTIGKARWLLSLLEPALGSRPVDEISPVELLAALKKVEARGHLETARRMRSFASRVFRYAVSTARASADPAAALRGALVAPMATHHAAILNAKGVGALLRAIDGYDGQPMTQLALKLAPHVFVRPGELRQAEWSEIDLDKGVWKIAASKMKMRQPHMVPLSRQAIEIFRAAKALTGRHRYVFASLYPGDRPMSENTINAALRRLGYSGDEMTAHGFRAMASTLLNESGKWNPDAIERALAHKASDGVRGAYHRGAHWAERVAMAQWWSDYLDELRTA</sequence>
<dbReference type="InterPro" id="IPR050808">
    <property type="entry name" value="Phage_Integrase"/>
</dbReference>
<evidence type="ECO:0000256" key="2">
    <source>
        <dbReference type="ARBA" id="ARBA00022908"/>
    </source>
</evidence>
<keyword evidence="2" id="KW-0229">DNA integration</keyword>
<dbReference type="InterPro" id="IPR025166">
    <property type="entry name" value="Integrase_DNA_bind_dom"/>
</dbReference>
<keyword evidence="3 5" id="KW-0238">DNA-binding</keyword>
<dbReference type="GO" id="GO:0015074">
    <property type="term" value="P:DNA integration"/>
    <property type="evidence" value="ECO:0007669"/>
    <property type="project" value="UniProtKB-KW"/>
</dbReference>
<evidence type="ECO:0000313" key="8">
    <source>
        <dbReference type="EMBL" id="RIX32195.1"/>
    </source>
</evidence>
<dbReference type="PANTHER" id="PTHR30629:SF2">
    <property type="entry name" value="PROPHAGE INTEGRASE INTS-RELATED"/>
    <property type="match status" value="1"/>
</dbReference>
<organism evidence="8 9">
    <name type="scientific">Sphingomonas edaphi</name>
    <dbReference type="NCBI Taxonomy" id="2315689"/>
    <lineage>
        <taxon>Bacteria</taxon>
        <taxon>Pseudomonadati</taxon>
        <taxon>Pseudomonadota</taxon>
        <taxon>Alphaproteobacteria</taxon>
        <taxon>Sphingomonadales</taxon>
        <taxon>Sphingomonadaceae</taxon>
        <taxon>Sphingomonas</taxon>
    </lineage>
</organism>
<dbReference type="Proteomes" id="UP000285023">
    <property type="component" value="Unassembled WGS sequence"/>
</dbReference>
<dbReference type="PROSITE" id="PS51898">
    <property type="entry name" value="TYR_RECOMBINASE"/>
    <property type="match status" value="1"/>
</dbReference>
<dbReference type="EMBL" id="QXTF01000001">
    <property type="protein sequence ID" value="RIX32195.1"/>
    <property type="molecule type" value="Genomic_DNA"/>
</dbReference>
<evidence type="ECO:0000259" key="7">
    <source>
        <dbReference type="PROSITE" id="PS51900"/>
    </source>
</evidence>
<dbReference type="GO" id="GO:0006310">
    <property type="term" value="P:DNA recombination"/>
    <property type="evidence" value="ECO:0007669"/>
    <property type="project" value="UniProtKB-KW"/>
</dbReference>
<comment type="caution">
    <text evidence="8">The sequence shown here is derived from an EMBL/GenBank/DDBJ whole genome shotgun (WGS) entry which is preliminary data.</text>
</comment>
<dbReference type="InterPro" id="IPR002104">
    <property type="entry name" value="Integrase_catalytic"/>
</dbReference>
<dbReference type="RefSeq" id="WP_119531897.1">
    <property type="nucleotide sequence ID" value="NZ_QXTF01000001.1"/>
</dbReference>
<dbReference type="InterPro" id="IPR011010">
    <property type="entry name" value="DNA_brk_join_enz"/>
</dbReference>
<evidence type="ECO:0000256" key="1">
    <source>
        <dbReference type="ARBA" id="ARBA00008857"/>
    </source>
</evidence>
<dbReference type="InterPro" id="IPR044068">
    <property type="entry name" value="CB"/>
</dbReference>
<evidence type="ECO:0000256" key="3">
    <source>
        <dbReference type="ARBA" id="ARBA00023125"/>
    </source>
</evidence>
<dbReference type="PANTHER" id="PTHR30629">
    <property type="entry name" value="PROPHAGE INTEGRASE"/>
    <property type="match status" value="1"/>
</dbReference>
<dbReference type="Gene3D" id="1.10.443.10">
    <property type="entry name" value="Intergrase catalytic core"/>
    <property type="match status" value="1"/>
</dbReference>
<keyword evidence="9" id="KW-1185">Reference proteome</keyword>
<dbReference type="Pfam" id="PF22022">
    <property type="entry name" value="Phage_int_M"/>
    <property type="match status" value="1"/>
</dbReference>
<reference evidence="8 9" key="1">
    <citation type="submission" date="2018-09" db="EMBL/GenBank/DDBJ databases">
        <title>Sphingomonas sp. DAC4.</title>
        <authorList>
            <person name="Seo T."/>
        </authorList>
    </citation>
    <scope>NUCLEOTIDE SEQUENCE [LARGE SCALE GENOMIC DNA]</scope>
    <source>
        <strain evidence="8 9">DAC4</strain>
    </source>
</reference>
<name>A0A418Q2M2_9SPHN</name>
<dbReference type="CDD" id="cd00801">
    <property type="entry name" value="INT_P4_C"/>
    <property type="match status" value="1"/>
</dbReference>
<dbReference type="Pfam" id="PF13356">
    <property type="entry name" value="Arm-DNA-bind_3"/>
    <property type="match status" value="1"/>
</dbReference>
<gene>
    <name evidence="8" type="ORF">D3M59_04300</name>
</gene>
<feature type="domain" description="Core-binding (CB)" evidence="7">
    <location>
        <begin position="98"/>
        <end position="179"/>
    </location>
</feature>
<evidence type="ECO:0000256" key="5">
    <source>
        <dbReference type="PROSITE-ProRule" id="PRU01248"/>
    </source>
</evidence>
<dbReference type="PROSITE" id="PS51900">
    <property type="entry name" value="CB"/>
    <property type="match status" value="1"/>
</dbReference>
<evidence type="ECO:0000259" key="6">
    <source>
        <dbReference type="PROSITE" id="PS51898"/>
    </source>
</evidence>
<accession>A0A418Q2M2</accession>
<dbReference type="InterPro" id="IPR038488">
    <property type="entry name" value="Integrase_DNA-bd_sf"/>
</dbReference>
<dbReference type="AlphaFoldDB" id="A0A418Q2M2"/>
<protein>
    <submittedName>
        <fullName evidence="8">DUF4102 domain-containing protein</fullName>
    </submittedName>
</protein>
<dbReference type="OrthoDB" id="7388552at2"/>
<dbReference type="SUPFAM" id="SSF56349">
    <property type="entry name" value="DNA breaking-rejoining enzymes"/>
    <property type="match status" value="1"/>
</dbReference>
<dbReference type="InterPro" id="IPR010998">
    <property type="entry name" value="Integrase_recombinase_N"/>
</dbReference>
<feature type="domain" description="Tyr recombinase" evidence="6">
    <location>
        <begin position="203"/>
        <end position="386"/>
    </location>
</feature>
<dbReference type="Pfam" id="PF00589">
    <property type="entry name" value="Phage_integrase"/>
    <property type="match status" value="1"/>
</dbReference>
<comment type="similarity">
    <text evidence="1">Belongs to the 'phage' integrase family.</text>
</comment>
<dbReference type="InterPro" id="IPR053876">
    <property type="entry name" value="Phage_int_M"/>
</dbReference>
<evidence type="ECO:0000256" key="4">
    <source>
        <dbReference type="ARBA" id="ARBA00023172"/>
    </source>
</evidence>
<dbReference type="InterPro" id="IPR013762">
    <property type="entry name" value="Integrase-like_cat_sf"/>
</dbReference>
<dbReference type="GO" id="GO:0003677">
    <property type="term" value="F:DNA binding"/>
    <property type="evidence" value="ECO:0007669"/>
    <property type="project" value="UniProtKB-UniRule"/>
</dbReference>
<keyword evidence="4" id="KW-0233">DNA recombination</keyword>
<evidence type="ECO:0000313" key="9">
    <source>
        <dbReference type="Proteomes" id="UP000285023"/>
    </source>
</evidence>
<dbReference type="Gene3D" id="3.30.160.390">
    <property type="entry name" value="Integrase, DNA-binding domain"/>
    <property type="match status" value="1"/>
</dbReference>